<comment type="pathway">
    <text evidence="1">Protein modification; protein ubiquitination.</text>
</comment>
<dbReference type="AlphaFoldDB" id="A0A8T2S8J0"/>
<dbReference type="OMA" id="RRESSVC"/>
<dbReference type="InterPro" id="IPR011333">
    <property type="entry name" value="SKP1/BTB/POZ_sf"/>
</dbReference>
<dbReference type="SMART" id="SM00225">
    <property type="entry name" value="BTB"/>
    <property type="match status" value="1"/>
</dbReference>
<dbReference type="OrthoDB" id="1900957at2759"/>
<protein>
    <submittedName>
        <fullName evidence="7">Uncharacterized protein</fullName>
    </submittedName>
</protein>
<evidence type="ECO:0000256" key="2">
    <source>
        <dbReference type="ARBA" id="ARBA00022786"/>
    </source>
</evidence>
<dbReference type="PROSITE" id="PS51649">
    <property type="entry name" value="NPH3"/>
    <property type="match status" value="1"/>
</dbReference>
<dbReference type="Proteomes" id="UP000825935">
    <property type="component" value="Chromosome 22"/>
</dbReference>
<dbReference type="InterPro" id="IPR027356">
    <property type="entry name" value="NPH3_dom"/>
</dbReference>
<dbReference type="InterPro" id="IPR000210">
    <property type="entry name" value="BTB/POZ_dom"/>
</dbReference>
<evidence type="ECO:0000256" key="1">
    <source>
        <dbReference type="ARBA" id="ARBA00004906"/>
    </source>
</evidence>
<keyword evidence="3" id="KW-0175">Coiled coil</keyword>
<dbReference type="EMBL" id="CM035427">
    <property type="protein sequence ID" value="KAH7307521.1"/>
    <property type="molecule type" value="Genomic_DNA"/>
</dbReference>
<evidence type="ECO:0000313" key="8">
    <source>
        <dbReference type="Proteomes" id="UP000825935"/>
    </source>
</evidence>
<feature type="region of interest" description="Disordered" evidence="4">
    <location>
        <begin position="648"/>
        <end position="667"/>
    </location>
</feature>
<dbReference type="InterPro" id="IPR043454">
    <property type="entry name" value="NPH3/RPT2-like"/>
</dbReference>
<evidence type="ECO:0000256" key="4">
    <source>
        <dbReference type="SAM" id="MobiDB-lite"/>
    </source>
</evidence>
<comment type="caution">
    <text evidence="7">The sequence shown here is derived from an EMBL/GenBank/DDBJ whole genome shotgun (WGS) entry which is preliminary data.</text>
</comment>
<dbReference type="SUPFAM" id="SSF54695">
    <property type="entry name" value="POZ domain"/>
    <property type="match status" value="1"/>
</dbReference>
<name>A0A8T2S8J0_CERRI</name>
<dbReference type="EMBL" id="CM035427">
    <property type="protein sequence ID" value="KAH7307519.1"/>
    <property type="molecule type" value="Genomic_DNA"/>
</dbReference>
<dbReference type="PROSITE" id="PS50097">
    <property type="entry name" value="BTB"/>
    <property type="match status" value="1"/>
</dbReference>
<evidence type="ECO:0000259" key="5">
    <source>
        <dbReference type="PROSITE" id="PS50097"/>
    </source>
</evidence>
<accession>A0A8T2S8J0</accession>
<feature type="domain" description="BTB" evidence="5">
    <location>
        <begin position="49"/>
        <end position="134"/>
    </location>
</feature>
<evidence type="ECO:0000256" key="3">
    <source>
        <dbReference type="SAM" id="Coils"/>
    </source>
</evidence>
<reference evidence="7" key="1">
    <citation type="submission" date="2021-08" db="EMBL/GenBank/DDBJ databases">
        <title>WGS assembly of Ceratopteris richardii.</title>
        <authorList>
            <person name="Marchant D.B."/>
            <person name="Chen G."/>
            <person name="Jenkins J."/>
            <person name="Shu S."/>
            <person name="Leebens-Mack J."/>
            <person name="Grimwood J."/>
            <person name="Schmutz J."/>
            <person name="Soltis P."/>
            <person name="Soltis D."/>
            <person name="Chen Z.-H."/>
        </authorList>
    </citation>
    <scope>NUCLEOTIDE SEQUENCE</scope>
    <source>
        <strain evidence="7">Whitten #5841</strain>
        <tissue evidence="7">Leaf</tissue>
    </source>
</reference>
<evidence type="ECO:0000313" key="7">
    <source>
        <dbReference type="EMBL" id="KAH7307521.1"/>
    </source>
</evidence>
<sequence length="667" mass="73641">MARSSSRVQAQAGPSSQKVREVGANSNNAYRSSFVRTGQSWFCVSGLPSDITVEVDDMLFHLHKLPLVSRSGTIAKMVADTDSSDDDAIGYPLNKIQKLAQRIVHISLDGMPGGSGAFEVVAKFCYGEKLDLMANNVAMLRCAAEYLHMSEEYGGSNLIKLTENFLDNVTVRSWKDSIRTLKSCEPLLPLAEELSVVKKCVESITMKISSEPSLYGWPELDRKRMLQSPSGKLLWSGNSAKEMGMELKVDWWYEDISILSLPLFKCVICAIDNRGLMPEAVAGALMYYARKAIPGMQRRQEIGHGQLALSHSTSSRNSEQLFCLETIENLLPSQKCITPTVFLSSLLKVAMILHAEQRCLDSLEKRIGAQLEHAVLDDILIPNYSELSETLYDVDCVERIVKHFVNTSKSLVLGGHSHELDFSSSSSAFPLVSVAKLVDSYAVEIASDANLSPVKFRTIVDSLPHGTRVLDDGLYQAIDIYLKSHPSISETEKDALCSMISCEKLTQEACVHAAQNSRLPLRIVAQVLFAEQTQLRAAFTCALEAVASPRTSAAEYLPTPHQSHMLPAPRVANVENLRQAAEINQIALRADLTTLRHRIAELEDECIKLRQRLERKAVRLNSLSSKLGCRSSIHAHLPSSISINPRLRKSPASITSSPCVVKSHKSH</sequence>
<feature type="compositionally biased region" description="Polar residues" evidence="4">
    <location>
        <begin position="1"/>
        <end position="17"/>
    </location>
</feature>
<organism evidence="7 8">
    <name type="scientific">Ceratopteris richardii</name>
    <name type="common">Triangle waterfern</name>
    <dbReference type="NCBI Taxonomy" id="49495"/>
    <lineage>
        <taxon>Eukaryota</taxon>
        <taxon>Viridiplantae</taxon>
        <taxon>Streptophyta</taxon>
        <taxon>Embryophyta</taxon>
        <taxon>Tracheophyta</taxon>
        <taxon>Polypodiopsida</taxon>
        <taxon>Polypodiidae</taxon>
        <taxon>Polypodiales</taxon>
        <taxon>Pteridineae</taxon>
        <taxon>Pteridaceae</taxon>
        <taxon>Parkerioideae</taxon>
        <taxon>Ceratopteris</taxon>
    </lineage>
</organism>
<keyword evidence="8" id="KW-1185">Reference proteome</keyword>
<feature type="domain" description="NPH3" evidence="6">
    <location>
        <begin position="250"/>
        <end position="534"/>
    </location>
</feature>
<feature type="coiled-coil region" evidence="3">
    <location>
        <begin position="585"/>
        <end position="619"/>
    </location>
</feature>
<dbReference type="Gene3D" id="3.30.710.10">
    <property type="entry name" value="Potassium Channel Kv1.1, Chain A"/>
    <property type="match status" value="1"/>
</dbReference>
<dbReference type="PANTHER" id="PTHR32370">
    <property type="entry name" value="OS12G0117600 PROTEIN"/>
    <property type="match status" value="1"/>
</dbReference>
<dbReference type="Pfam" id="PF03000">
    <property type="entry name" value="NPH3"/>
    <property type="match status" value="1"/>
</dbReference>
<keyword evidence="2" id="KW-0833">Ubl conjugation pathway</keyword>
<gene>
    <name evidence="7" type="ORF">KP509_22G063400</name>
</gene>
<proteinExistence type="predicted"/>
<feature type="region of interest" description="Disordered" evidence="4">
    <location>
        <begin position="1"/>
        <end position="23"/>
    </location>
</feature>
<evidence type="ECO:0000259" key="6">
    <source>
        <dbReference type="PROSITE" id="PS51649"/>
    </source>
</evidence>